<feature type="domain" description="Transposase Helix-turn-helix" evidence="2">
    <location>
        <begin position="107"/>
        <end position="156"/>
    </location>
</feature>
<dbReference type="InterPro" id="IPR027805">
    <property type="entry name" value="Transposase_HTH_dom"/>
</dbReference>
<evidence type="ECO:0000313" key="3">
    <source>
        <dbReference type="EMBL" id="ABJ54687.1"/>
    </source>
</evidence>
<sequence>MDLKFEGVDLEYKKAKNNLPESFWETYSAFANTNGGKIILGIDEKNIDTYQRVNRLPAKQNYEASKQLTDARFKRLVGVQRTTFEEMLAVLKTAYQLKHAKGGRKPKLSLEDLLMATLQYVREYRTYEQIAADFGIHESNLIRRSQWVEVTLVQSGVTISRTPLSSEDTVMIIDATEVKINRPKKRISE</sequence>
<dbReference type="KEGG" id="spd:SPD_1966"/>
<dbReference type="PaxDb" id="373153-SPD_1966"/>
<protein>
    <submittedName>
        <fullName evidence="3">IS1381, transposase OrfA</fullName>
    </submittedName>
</protein>
<dbReference type="InterPro" id="IPR007421">
    <property type="entry name" value="Schlafen_AlbA_2_dom"/>
</dbReference>
<evidence type="ECO:0000259" key="1">
    <source>
        <dbReference type="Pfam" id="PF04326"/>
    </source>
</evidence>
<accession>A0A0H2ZPR5</accession>
<dbReference type="HOGENOM" id="CLU_073820_2_0_9"/>
<evidence type="ECO:0000313" key="4">
    <source>
        <dbReference type="Proteomes" id="UP000001452"/>
    </source>
</evidence>
<proteinExistence type="predicted"/>
<dbReference type="Pfam" id="PF04326">
    <property type="entry name" value="SLFN_AlbA_2"/>
    <property type="match status" value="1"/>
</dbReference>
<dbReference type="Proteomes" id="UP000001452">
    <property type="component" value="Chromosome"/>
</dbReference>
<reference evidence="3 4" key="1">
    <citation type="journal article" date="2007" name="J. Bacteriol.">
        <title>Genome sequence of Avery's virulent serotype 2 strain D39 of Streptococcus pneumoniae and comparison with that of unencapsulated laboratory strain R6.</title>
        <authorList>
            <person name="Lanie J.A."/>
            <person name="Ng W.L."/>
            <person name="Kazmierczak K.M."/>
            <person name="Andrzejewski T.M."/>
            <person name="Davidsen T.M."/>
            <person name="Wayne K.J."/>
            <person name="Tettelin H."/>
            <person name="Glass J.I."/>
            <person name="Winkler M.E."/>
        </authorList>
    </citation>
    <scope>NUCLEOTIDE SEQUENCE [LARGE SCALE GENOMIC DNA]</scope>
    <source>
        <strain evidence="4">D39 / NCTC 7466</strain>
    </source>
</reference>
<keyword evidence="4" id="KW-1185">Reference proteome</keyword>
<dbReference type="InterPro" id="IPR038461">
    <property type="entry name" value="Schlafen_AlbA_2_dom_sf"/>
</dbReference>
<evidence type="ECO:0000259" key="2">
    <source>
        <dbReference type="Pfam" id="PF13613"/>
    </source>
</evidence>
<dbReference type="Gene3D" id="3.30.950.30">
    <property type="entry name" value="Schlafen, AAA domain"/>
    <property type="match status" value="1"/>
</dbReference>
<dbReference type="eggNOG" id="ENOG50309XJ">
    <property type="taxonomic scope" value="Bacteria"/>
</dbReference>
<name>A0A0H2ZPR5_STRP2</name>
<organism evidence="3 4">
    <name type="scientific">Streptococcus pneumoniae serotype 2 (strain D39 / NCTC 7466)</name>
    <dbReference type="NCBI Taxonomy" id="373153"/>
    <lineage>
        <taxon>Bacteria</taxon>
        <taxon>Bacillati</taxon>
        <taxon>Bacillota</taxon>
        <taxon>Bacilli</taxon>
        <taxon>Lactobacillales</taxon>
        <taxon>Streptococcaceae</taxon>
        <taxon>Streptococcus</taxon>
    </lineage>
</organism>
<feature type="domain" description="Schlafen AlbA-2" evidence="1">
    <location>
        <begin position="6"/>
        <end position="71"/>
    </location>
</feature>
<dbReference type="Pfam" id="PF13613">
    <property type="entry name" value="HTH_Tnp_4"/>
    <property type="match status" value="1"/>
</dbReference>
<dbReference type="EMBL" id="CP000410">
    <property type="protein sequence ID" value="ABJ54687.1"/>
    <property type="molecule type" value="Genomic_DNA"/>
</dbReference>
<dbReference type="AlphaFoldDB" id="A0A0H2ZPR5"/>
<gene>
    <name evidence="3" type="ordered locus">SPD_1966</name>
</gene>